<reference evidence="8 9" key="1">
    <citation type="submission" date="2019-11" db="EMBL/GenBank/DDBJ databases">
        <title>Novel species isolated from a subtropical stream in China.</title>
        <authorList>
            <person name="Lu H."/>
        </authorList>
    </citation>
    <scope>NUCLEOTIDE SEQUENCE [LARGE SCALE GENOMIC DNA]</scope>
    <source>
        <strain evidence="8 9">FT92W</strain>
    </source>
</reference>
<dbReference type="InterPro" id="IPR050515">
    <property type="entry name" value="Beta-lactam/transpept"/>
</dbReference>
<dbReference type="GO" id="GO:0008658">
    <property type="term" value="F:penicillin binding"/>
    <property type="evidence" value="ECO:0007669"/>
    <property type="project" value="InterPro"/>
</dbReference>
<comment type="catalytic activity">
    <reaction evidence="1">
        <text>a beta-lactam + H2O = a substituted beta-amino acid</text>
        <dbReference type="Rhea" id="RHEA:20401"/>
        <dbReference type="ChEBI" id="CHEBI:15377"/>
        <dbReference type="ChEBI" id="CHEBI:35627"/>
        <dbReference type="ChEBI" id="CHEBI:140347"/>
        <dbReference type="EC" id="3.5.2.6"/>
    </reaction>
</comment>
<keyword evidence="9" id="KW-1185">Reference proteome</keyword>
<dbReference type="GO" id="GO:0008800">
    <property type="term" value="F:beta-lactamase activity"/>
    <property type="evidence" value="ECO:0007669"/>
    <property type="project" value="UniProtKB-EC"/>
</dbReference>
<name>A0A7X2LRI3_9BURK</name>
<proteinExistence type="inferred from homology"/>
<dbReference type="Gene3D" id="3.40.710.10">
    <property type="entry name" value="DD-peptidase/beta-lactamase superfamily"/>
    <property type="match status" value="1"/>
</dbReference>
<evidence type="ECO:0000256" key="4">
    <source>
        <dbReference type="ARBA" id="ARBA00022729"/>
    </source>
</evidence>
<organism evidence="8 9">
    <name type="scientific">Pseudoduganella rivuli</name>
    <dbReference type="NCBI Taxonomy" id="2666085"/>
    <lineage>
        <taxon>Bacteria</taxon>
        <taxon>Pseudomonadati</taxon>
        <taxon>Pseudomonadota</taxon>
        <taxon>Betaproteobacteria</taxon>
        <taxon>Burkholderiales</taxon>
        <taxon>Oxalobacteraceae</taxon>
        <taxon>Telluria group</taxon>
        <taxon>Pseudoduganella</taxon>
    </lineage>
</organism>
<accession>A0A7X2LRI3</accession>
<sequence>MRHPFHRLTAALAAWAVRARRYRNRPAGAPRQAGPLRIGPRIRLPRWPAALALLLACAGAAVIVSHAMRLTAIDDTAVGREDGSPYRNALPGAVIDVPAQPGAHVAAVSGGAVLALNGMQGQEPVRIGLCGQLRADGRLQVLRVGRRFDELAARGMPLHHPLLAADDVPAVRVDGAGLDAPLRLNWRGQEAAWVSDDASTAGQMRRHGWLAWRGGALHFERRAVATCPQAGELVVQLYRPAAPAAARCCMVMAFPEHGEAIAGWLPPGRHRIPAAEIAFARAQEDQLLFDALVAHGLLRVDAGGALDVAPRDLPAWVAAAPQDRAASTAPWEAAARNADAMRVLKRLYRQADGAYVLRQIAVYNSELQWLGWRVPAAGVNTATTPTAAVTKMADGWQLRADGAPLPVTGAMPGAAARLFSELPAGWAPWRRAAGWAQGASLSLVHPGGGGPLRVMVAGRIDAVRGARILARRDACTGNGCTAAGDVTEWLLEPDGGGDVALAVRPLAGSVAQGDARYRHIVIEQGKPAWRTLAERSTRHGALAARPDAAPQALPARQVRIADRNGVVLWSDGAATPEARAAGLSPMLGVAPEHASGVAGMLARIPGGGPQMAGLTLDLPLQARAQAIVDCVALRRGRWDGTACSGGAAPPPGRQAGLVLLDAHSGEILAAAGAGNAPAGAFNWAEVRDFDRANPARSPLRIPAWQHDGGVHRSPGSTFKVVSALGLELAARNDRQLDALLDGMAPSEINRMARGRGYDFGTAAPVYPVNGRAHITNYREQGLEHRAQDGKLGLRQALAYSQNTWFAWAAEWSDGTLLGLPEGGMPDVQALEPGALDAVRPVAAAARRLGFGAAMRLDGGLLPPDFRWSAYDALQSTPSHIDPVQTRHEVRQMAIGLRMQATPLQMAAVAAAIGEGAAAAPRLLASLNGRDARAPTPEPLDARLDRIRAGMKGVIDSGTAAGAFGGPALASVRRGLYGKTGTAPTGEDTATVWFTGWLEPGTLPGQQHRLAFAVFVSHSAASGGEHAAPVVAALLADGTVRARIAHGEAGANPGKEGNIAVYP</sequence>
<gene>
    <name evidence="8" type="ORF">GJ700_12245</name>
</gene>
<dbReference type="InterPro" id="IPR001460">
    <property type="entry name" value="PCN-bd_Tpept"/>
</dbReference>
<protein>
    <recommendedName>
        <fullName evidence="3">beta-lactamase</fullName>
        <ecNumber evidence="3">3.5.2.6</ecNumber>
    </recommendedName>
</protein>
<dbReference type="PANTHER" id="PTHR30627">
    <property type="entry name" value="PEPTIDOGLYCAN D,D-TRANSPEPTIDASE"/>
    <property type="match status" value="1"/>
</dbReference>
<evidence type="ECO:0000256" key="6">
    <source>
        <dbReference type="ARBA" id="ARBA00023251"/>
    </source>
</evidence>
<evidence type="ECO:0000256" key="2">
    <source>
        <dbReference type="ARBA" id="ARBA00007898"/>
    </source>
</evidence>
<dbReference type="Pfam" id="PF00905">
    <property type="entry name" value="Transpeptidase"/>
    <property type="match status" value="1"/>
</dbReference>
<dbReference type="GO" id="GO:0005886">
    <property type="term" value="C:plasma membrane"/>
    <property type="evidence" value="ECO:0007669"/>
    <property type="project" value="TreeGrafter"/>
</dbReference>
<dbReference type="SUPFAM" id="SSF56601">
    <property type="entry name" value="beta-lactamase/transpeptidase-like"/>
    <property type="match status" value="1"/>
</dbReference>
<evidence type="ECO:0000259" key="7">
    <source>
        <dbReference type="Pfam" id="PF00905"/>
    </source>
</evidence>
<keyword evidence="5" id="KW-0378">Hydrolase</keyword>
<dbReference type="AlphaFoldDB" id="A0A7X2LRI3"/>
<dbReference type="InterPro" id="IPR012338">
    <property type="entry name" value="Beta-lactam/transpept-like"/>
</dbReference>
<evidence type="ECO:0000313" key="9">
    <source>
        <dbReference type="Proteomes" id="UP000446768"/>
    </source>
</evidence>
<dbReference type="RefSeq" id="WP_154374113.1">
    <property type="nucleotide sequence ID" value="NZ_WKJJ01000007.1"/>
</dbReference>
<dbReference type="PANTHER" id="PTHR30627:SF6">
    <property type="entry name" value="BETA-LACTAMASE YBXI-RELATED"/>
    <property type="match status" value="1"/>
</dbReference>
<dbReference type="Proteomes" id="UP000446768">
    <property type="component" value="Unassembled WGS sequence"/>
</dbReference>
<evidence type="ECO:0000256" key="1">
    <source>
        <dbReference type="ARBA" id="ARBA00001526"/>
    </source>
</evidence>
<comment type="caution">
    <text evidence="8">The sequence shown here is derived from an EMBL/GenBank/DDBJ whole genome shotgun (WGS) entry which is preliminary data.</text>
</comment>
<evidence type="ECO:0000256" key="3">
    <source>
        <dbReference type="ARBA" id="ARBA00012865"/>
    </source>
</evidence>
<evidence type="ECO:0000313" key="8">
    <source>
        <dbReference type="EMBL" id="MRV72480.1"/>
    </source>
</evidence>
<feature type="domain" description="Penicillin-binding protein transpeptidase" evidence="7">
    <location>
        <begin position="786"/>
        <end position="1034"/>
    </location>
</feature>
<dbReference type="GO" id="GO:0071555">
    <property type="term" value="P:cell wall organization"/>
    <property type="evidence" value="ECO:0007669"/>
    <property type="project" value="TreeGrafter"/>
</dbReference>
<evidence type="ECO:0000256" key="5">
    <source>
        <dbReference type="ARBA" id="ARBA00022801"/>
    </source>
</evidence>
<dbReference type="EMBL" id="WKJJ01000007">
    <property type="protein sequence ID" value="MRV72480.1"/>
    <property type="molecule type" value="Genomic_DNA"/>
</dbReference>
<dbReference type="EC" id="3.5.2.6" evidence="3"/>
<comment type="similarity">
    <text evidence="2">Belongs to the class-D beta-lactamase family.</text>
</comment>
<dbReference type="GO" id="GO:0046677">
    <property type="term" value="P:response to antibiotic"/>
    <property type="evidence" value="ECO:0007669"/>
    <property type="project" value="UniProtKB-KW"/>
</dbReference>
<keyword evidence="6" id="KW-0046">Antibiotic resistance</keyword>
<keyword evidence="4" id="KW-0732">Signal</keyword>